<dbReference type="GO" id="GO:0019843">
    <property type="term" value="F:rRNA binding"/>
    <property type="evidence" value="ECO:0007669"/>
    <property type="project" value="UniProtKB-UniRule"/>
</dbReference>
<proteinExistence type="inferred from homology"/>
<evidence type="ECO:0000256" key="7">
    <source>
        <dbReference type="SAM" id="MobiDB-lite"/>
    </source>
</evidence>
<dbReference type="PANTHER" id="PTHR10986">
    <property type="entry name" value="39S RIBOSOMAL PROTEIN L20"/>
    <property type="match status" value="1"/>
</dbReference>
<evidence type="ECO:0000256" key="5">
    <source>
        <dbReference type="HAMAP-Rule" id="MF_00382"/>
    </source>
</evidence>
<dbReference type="PRINTS" id="PR00062">
    <property type="entry name" value="RIBOSOMALL20"/>
</dbReference>
<evidence type="ECO:0000313" key="8">
    <source>
        <dbReference type="EMBL" id="OQA53083.1"/>
    </source>
</evidence>
<dbReference type="GO" id="GO:0006412">
    <property type="term" value="P:translation"/>
    <property type="evidence" value="ECO:0007669"/>
    <property type="project" value="InterPro"/>
</dbReference>
<evidence type="ECO:0000256" key="2">
    <source>
        <dbReference type="ARBA" id="ARBA00022980"/>
    </source>
</evidence>
<comment type="similarity">
    <text evidence="1 5 6">Belongs to the bacterial ribosomal protein bL20 family.</text>
</comment>
<protein>
    <recommendedName>
        <fullName evidence="4 5">Large ribosomal subunit protein bL20</fullName>
    </recommendedName>
</protein>
<dbReference type="FunFam" id="1.10.1900.20:FF:000001">
    <property type="entry name" value="50S ribosomal protein L20"/>
    <property type="match status" value="1"/>
</dbReference>
<comment type="function">
    <text evidence="5 6">Binds directly to 23S ribosomal RNA and is necessary for the in vitro assembly process of the 50S ribosomal subunit. It is not involved in the protein synthesizing functions of that subunit.</text>
</comment>
<dbReference type="InterPro" id="IPR005813">
    <property type="entry name" value="Ribosomal_bL20"/>
</dbReference>
<evidence type="ECO:0000256" key="6">
    <source>
        <dbReference type="RuleBase" id="RU000560"/>
    </source>
</evidence>
<dbReference type="EMBL" id="MWBO01000011">
    <property type="protein sequence ID" value="OQA53083.1"/>
    <property type="molecule type" value="Genomic_DNA"/>
</dbReference>
<dbReference type="NCBIfam" id="TIGR01032">
    <property type="entry name" value="rplT_bact"/>
    <property type="match status" value="1"/>
</dbReference>
<dbReference type="GO" id="GO:0000027">
    <property type="term" value="P:ribosomal large subunit assembly"/>
    <property type="evidence" value="ECO:0007669"/>
    <property type="project" value="UniProtKB-UniRule"/>
</dbReference>
<evidence type="ECO:0000256" key="1">
    <source>
        <dbReference type="ARBA" id="ARBA00007698"/>
    </source>
</evidence>
<dbReference type="Gene3D" id="6.10.160.10">
    <property type="match status" value="1"/>
</dbReference>
<dbReference type="Gene3D" id="1.10.1900.20">
    <property type="entry name" value="Ribosomal protein L20"/>
    <property type="match status" value="1"/>
</dbReference>
<dbReference type="GO" id="GO:1990904">
    <property type="term" value="C:ribonucleoprotein complex"/>
    <property type="evidence" value="ECO:0007669"/>
    <property type="project" value="UniProtKB-KW"/>
</dbReference>
<reference evidence="8" key="1">
    <citation type="submission" date="2017-02" db="EMBL/GenBank/DDBJ databases">
        <title>Delving into the versatile metabolic prowess of the omnipresent phylum Bacteroidetes.</title>
        <authorList>
            <person name="Nobu M.K."/>
            <person name="Mei R."/>
            <person name="Narihiro T."/>
            <person name="Kuroda K."/>
            <person name="Liu W.-T."/>
        </authorList>
    </citation>
    <scope>NUCLEOTIDE SEQUENCE</scope>
    <source>
        <strain evidence="8">ADurb.Bin280</strain>
    </source>
</reference>
<keyword evidence="2 5" id="KW-0689">Ribosomal protein</keyword>
<dbReference type="Proteomes" id="UP000485367">
    <property type="component" value="Unassembled WGS sequence"/>
</dbReference>
<gene>
    <name evidence="5 8" type="primary">rplT</name>
    <name evidence="8" type="ORF">BWY43_00201</name>
</gene>
<keyword evidence="5 6" id="KW-0699">rRNA-binding</keyword>
<organism evidence="8">
    <name type="scientific">candidate division WS2 bacterium ADurb.Bin280</name>
    <dbReference type="NCBI Taxonomy" id="1852829"/>
    <lineage>
        <taxon>Bacteria</taxon>
        <taxon>candidate division WS2</taxon>
    </lineage>
</organism>
<sequence>MARVKRGVASKKSHKNVFSKTKGFRHGRKNLIKLAKQASVRAQKNAYIGRKLKKRNFKSLWILKINAICRMQGTTYSRFIGAMRKSEAKIDRKELAQMAANDQKALEKIIQSVSN</sequence>
<dbReference type="HAMAP" id="MF_00382">
    <property type="entry name" value="Ribosomal_bL20"/>
    <property type="match status" value="1"/>
</dbReference>
<dbReference type="GO" id="GO:0005840">
    <property type="term" value="C:ribosome"/>
    <property type="evidence" value="ECO:0007669"/>
    <property type="project" value="UniProtKB-KW"/>
</dbReference>
<evidence type="ECO:0000256" key="3">
    <source>
        <dbReference type="ARBA" id="ARBA00023274"/>
    </source>
</evidence>
<dbReference type="GO" id="GO:0003735">
    <property type="term" value="F:structural constituent of ribosome"/>
    <property type="evidence" value="ECO:0007669"/>
    <property type="project" value="InterPro"/>
</dbReference>
<dbReference type="AlphaFoldDB" id="A0A1V5SFQ8"/>
<keyword evidence="3 5" id="KW-0687">Ribonucleoprotein</keyword>
<feature type="region of interest" description="Disordered" evidence="7">
    <location>
        <begin position="1"/>
        <end position="23"/>
    </location>
</feature>
<dbReference type="CDD" id="cd07026">
    <property type="entry name" value="Ribosomal_L20"/>
    <property type="match status" value="1"/>
</dbReference>
<comment type="caution">
    <text evidence="8">The sequence shown here is derived from an EMBL/GenBank/DDBJ whole genome shotgun (WGS) entry which is preliminary data.</text>
</comment>
<accession>A0A1V5SFQ8</accession>
<name>A0A1V5SFQ8_9BACT</name>
<keyword evidence="5 6" id="KW-0694">RNA-binding</keyword>
<evidence type="ECO:0000256" key="4">
    <source>
        <dbReference type="ARBA" id="ARBA00035172"/>
    </source>
</evidence>
<dbReference type="InterPro" id="IPR035566">
    <property type="entry name" value="Ribosomal_protein_bL20_C"/>
</dbReference>
<dbReference type="Pfam" id="PF00453">
    <property type="entry name" value="Ribosomal_L20"/>
    <property type="match status" value="1"/>
</dbReference>
<dbReference type="SUPFAM" id="SSF74731">
    <property type="entry name" value="Ribosomal protein L20"/>
    <property type="match status" value="1"/>
</dbReference>